<evidence type="ECO:0000313" key="8">
    <source>
        <dbReference type="Proteomes" id="UP000708208"/>
    </source>
</evidence>
<dbReference type="GO" id="GO:0050909">
    <property type="term" value="P:sensory perception of taste"/>
    <property type="evidence" value="ECO:0007669"/>
    <property type="project" value="InterPro"/>
</dbReference>
<dbReference type="AlphaFoldDB" id="A0A8J2LG29"/>
<dbReference type="Pfam" id="PF08395">
    <property type="entry name" value="7tm_7"/>
    <property type="match status" value="1"/>
</dbReference>
<feature type="transmembrane region" description="Helical" evidence="6">
    <location>
        <begin position="112"/>
        <end position="130"/>
    </location>
</feature>
<proteinExistence type="predicted"/>
<keyword evidence="8" id="KW-1185">Reference proteome</keyword>
<protein>
    <recommendedName>
        <fullName evidence="9">Gustatory receptor</fullName>
    </recommendedName>
</protein>
<organism evidence="7 8">
    <name type="scientific">Allacma fusca</name>
    <dbReference type="NCBI Taxonomy" id="39272"/>
    <lineage>
        <taxon>Eukaryota</taxon>
        <taxon>Metazoa</taxon>
        <taxon>Ecdysozoa</taxon>
        <taxon>Arthropoda</taxon>
        <taxon>Hexapoda</taxon>
        <taxon>Collembola</taxon>
        <taxon>Symphypleona</taxon>
        <taxon>Sminthuridae</taxon>
        <taxon>Allacma</taxon>
    </lineage>
</organism>
<dbReference type="GO" id="GO:0005886">
    <property type="term" value="C:plasma membrane"/>
    <property type="evidence" value="ECO:0007669"/>
    <property type="project" value="UniProtKB-SubCell"/>
</dbReference>
<gene>
    <name evidence="7" type="ORF">AFUS01_LOCUS44181</name>
</gene>
<keyword evidence="5 6" id="KW-0472">Membrane</keyword>
<keyword evidence="4 6" id="KW-1133">Transmembrane helix</keyword>
<dbReference type="InterPro" id="IPR013604">
    <property type="entry name" value="7TM_chemorcpt"/>
</dbReference>
<evidence type="ECO:0000313" key="7">
    <source>
        <dbReference type="EMBL" id="CAG7834708.1"/>
    </source>
</evidence>
<comment type="subcellular location">
    <subcellularLocation>
        <location evidence="1">Cell membrane</location>
        <topology evidence="1">Multi-pass membrane protein</topology>
    </subcellularLocation>
</comment>
<evidence type="ECO:0000256" key="3">
    <source>
        <dbReference type="ARBA" id="ARBA00022692"/>
    </source>
</evidence>
<evidence type="ECO:0000256" key="1">
    <source>
        <dbReference type="ARBA" id="ARBA00004651"/>
    </source>
</evidence>
<evidence type="ECO:0000256" key="4">
    <source>
        <dbReference type="ARBA" id="ARBA00022989"/>
    </source>
</evidence>
<dbReference type="EMBL" id="CAJVCH010570343">
    <property type="protein sequence ID" value="CAG7834708.1"/>
    <property type="molecule type" value="Genomic_DNA"/>
</dbReference>
<keyword evidence="2" id="KW-1003">Cell membrane</keyword>
<reference evidence="7" key="1">
    <citation type="submission" date="2021-06" db="EMBL/GenBank/DDBJ databases">
        <authorList>
            <person name="Hodson N. C."/>
            <person name="Mongue J. A."/>
            <person name="Jaron S. K."/>
        </authorList>
    </citation>
    <scope>NUCLEOTIDE SEQUENCE</scope>
</reference>
<accession>A0A8J2LG29</accession>
<evidence type="ECO:0000256" key="5">
    <source>
        <dbReference type="ARBA" id="ARBA00023136"/>
    </source>
</evidence>
<dbReference type="OrthoDB" id="6625921at2759"/>
<comment type="caution">
    <text evidence="7">The sequence shown here is derived from an EMBL/GenBank/DDBJ whole genome shotgun (WGS) entry which is preliminary data.</text>
</comment>
<keyword evidence="3 6" id="KW-0812">Transmembrane</keyword>
<sequence length="223" mass="25366">MGFLHVCSTIHLLFYLKLYCLCLTIIDEKLRTTVEKLNEYSGLENIQLGSVTERKEEKILRQCLVGFNIIEELIQSCSCHFSIQLIVQTLFFVCVLTGYLFFGIFAFVKADYIATFFSVFYVVLVFWQAYAITTECTCISLIIKRVLCYLFAVDAEKVSSKLHQNVNSVAFKISASPPTISPGQYFTVNRQLLSSVSTSLATFVIIMIQFKVSDHCNDNSQMN</sequence>
<evidence type="ECO:0008006" key="9">
    <source>
        <dbReference type="Google" id="ProtNLM"/>
    </source>
</evidence>
<evidence type="ECO:0000256" key="2">
    <source>
        <dbReference type="ARBA" id="ARBA00022475"/>
    </source>
</evidence>
<name>A0A8J2LG29_9HEXA</name>
<evidence type="ECO:0000256" key="6">
    <source>
        <dbReference type="SAM" id="Phobius"/>
    </source>
</evidence>
<dbReference type="Proteomes" id="UP000708208">
    <property type="component" value="Unassembled WGS sequence"/>
</dbReference>
<feature type="transmembrane region" description="Helical" evidence="6">
    <location>
        <begin position="85"/>
        <end position="105"/>
    </location>
</feature>